<evidence type="ECO:0000313" key="2">
    <source>
        <dbReference type="Proteomes" id="UP000501690"/>
    </source>
</evidence>
<dbReference type="AlphaFoldDB" id="A0A4D6MHQ6"/>
<keyword evidence="2" id="KW-1185">Reference proteome</keyword>
<organism evidence="1 2">
    <name type="scientific">Vigna unguiculata</name>
    <name type="common">Cowpea</name>
    <dbReference type="NCBI Taxonomy" id="3917"/>
    <lineage>
        <taxon>Eukaryota</taxon>
        <taxon>Viridiplantae</taxon>
        <taxon>Streptophyta</taxon>
        <taxon>Embryophyta</taxon>
        <taxon>Tracheophyta</taxon>
        <taxon>Spermatophyta</taxon>
        <taxon>Magnoliopsida</taxon>
        <taxon>eudicotyledons</taxon>
        <taxon>Gunneridae</taxon>
        <taxon>Pentapetalae</taxon>
        <taxon>rosids</taxon>
        <taxon>fabids</taxon>
        <taxon>Fabales</taxon>
        <taxon>Fabaceae</taxon>
        <taxon>Papilionoideae</taxon>
        <taxon>50 kb inversion clade</taxon>
        <taxon>NPAAA clade</taxon>
        <taxon>indigoferoid/millettioid clade</taxon>
        <taxon>Phaseoleae</taxon>
        <taxon>Vigna</taxon>
    </lineage>
</organism>
<accession>A0A4D6MHQ6</accession>
<proteinExistence type="predicted"/>
<dbReference type="EMBL" id="CP039351">
    <property type="protein sequence ID" value="QCE00963.1"/>
    <property type="molecule type" value="Genomic_DNA"/>
</dbReference>
<protein>
    <submittedName>
        <fullName evidence="1">Uncharacterized protein</fullName>
    </submittedName>
</protein>
<evidence type="ECO:0000313" key="1">
    <source>
        <dbReference type="EMBL" id="QCE00963.1"/>
    </source>
</evidence>
<dbReference type="Proteomes" id="UP000501690">
    <property type="component" value="Linkage Group LG7"/>
</dbReference>
<name>A0A4D6MHQ6_VIGUN</name>
<gene>
    <name evidence="1" type="ORF">DEO72_LG7g2254</name>
</gene>
<reference evidence="1 2" key="1">
    <citation type="submission" date="2019-04" db="EMBL/GenBank/DDBJ databases">
        <title>An improved genome assembly and genetic linkage map for asparagus bean, Vigna unguiculata ssp. sesquipedialis.</title>
        <authorList>
            <person name="Xia Q."/>
            <person name="Zhang R."/>
            <person name="Dong Y."/>
        </authorList>
    </citation>
    <scope>NUCLEOTIDE SEQUENCE [LARGE SCALE GENOMIC DNA]</scope>
    <source>
        <tissue evidence="1">Leaf</tissue>
    </source>
</reference>
<sequence>MVIVVVDSLPLDSIPFTIVAVVDLITLSPPFLRVSHAVSDFLTLFPPLL</sequence>